<comment type="caution">
    <text evidence="1">The sequence shown here is derived from an EMBL/GenBank/DDBJ whole genome shotgun (WGS) entry which is preliminary data.</text>
</comment>
<reference evidence="1" key="1">
    <citation type="submission" date="2022-04" db="EMBL/GenBank/DDBJ databases">
        <title>A functionally conserved STORR gene fusion in Papaver species that diverged 16.8 million years ago.</title>
        <authorList>
            <person name="Catania T."/>
        </authorList>
    </citation>
    <scope>NUCLEOTIDE SEQUENCE</scope>
    <source>
        <strain evidence="1">S-188037</strain>
    </source>
</reference>
<sequence>MLKETKPTAWWLKIVIQHQYVNPRSAMALYSRIEHGSGINGICKASDRHVFLPGCYIHSLVPSPLSPVRLALHKGLVFLLKYTFRFFGKDARAI</sequence>
<dbReference type="AlphaFoldDB" id="A0AAD4SJ22"/>
<name>A0AAD4SJ22_9MAGN</name>
<gene>
    <name evidence="1" type="ORF">MKW98_003638</name>
</gene>
<accession>A0AAD4SJ22</accession>
<proteinExistence type="predicted"/>
<keyword evidence="2" id="KW-1185">Reference proteome</keyword>
<evidence type="ECO:0000313" key="2">
    <source>
        <dbReference type="Proteomes" id="UP001202328"/>
    </source>
</evidence>
<evidence type="ECO:0000313" key="1">
    <source>
        <dbReference type="EMBL" id="KAI3907993.1"/>
    </source>
</evidence>
<dbReference type="Proteomes" id="UP001202328">
    <property type="component" value="Unassembled WGS sequence"/>
</dbReference>
<organism evidence="1 2">
    <name type="scientific">Papaver atlanticum</name>
    <dbReference type="NCBI Taxonomy" id="357466"/>
    <lineage>
        <taxon>Eukaryota</taxon>
        <taxon>Viridiplantae</taxon>
        <taxon>Streptophyta</taxon>
        <taxon>Embryophyta</taxon>
        <taxon>Tracheophyta</taxon>
        <taxon>Spermatophyta</taxon>
        <taxon>Magnoliopsida</taxon>
        <taxon>Ranunculales</taxon>
        <taxon>Papaveraceae</taxon>
        <taxon>Papaveroideae</taxon>
        <taxon>Papaver</taxon>
    </lineage>
</organism>
<dbReference type="EMBL" id="JAJJMB010010543">
    <property type="protein sequence ID" value="KAI3907993.1"/>
    <property type="molecule type" value="Genomic_DNA"/>
</dbReference>
<protein>
    <submittedName>
        <fullName evidence="1">Uncharacterized protein</fullName>
    </submittedName>
</protein>